<sequence>MHHVQSALEREVAIDIGWGRLRDLQTGEYKNSLYYDALPLVEQLAR</sequence>
<evidence type="ECO:0000313" key="2">
    <source>
        <dbReference type="Proteomes" id="UP000248857"/>
    </source>
</evidence>
<dbReference type="RefSeq" id="WP_158535181.1">
    <property type="nucleotide sequence ID" value="NZ_CAWNWM010000027.1"/>
</dbReference>
<comment type="caution">
    <text evidence="1">The sequence shown here is derived from an EMBL/GenBank/DDBJ whole genome shotgun (WGS) entry which is preliminary data.</text>
</comment>
<organism evidence="1 2">
    <name type="scientific">Acaryochloris thomasi RCC1774</name>
    <dbReference type="NCBI Taxonomy" id="1764569"/>
    <lineage>
        <taxon>Bacteria</taxon>
        <taxon>Bacillati</taxon>
        <taxon>Cyanobacteriota</taxon>
        <taxon>Cyanophyceae</taxon>
        <taxon>Acaryochloridales</taxon>
        <taxon>Acaryochloridaceae</taxon>
        <taxon>Acaryochloris</taxon>
        <taxon>Acaryochloris thomasi</taxon>
    </lineage>
</organism>
<name>A0A2W1J9V4_9CYAN</name>
<proteinExistence type="predicted"/>
<keyword evidence="2" id="KW-1185">Reference proteome</keyword>
<gene>
    <name evidence="1" type="ORF">C1752_08950</name>
</gene>
<protein>
    <submittedName>
        <fullName evidence="1">Uncharacterized protein</fullName>
    </submittedName>
</protein>
<dbReference type="AlphaFoldDB" id="A0A2W1J9V4"/>
<evidence type="ECO:0000313" key="1">
    <source>
        <dbReference type="EMBL" id="PZD70808.1"/>
    </source>
</evidence>
<dbReference type="EMBL" id="PQWO01000027">
    <property type="protein sequence ID" value="PZD70808.1"/>
    <property type="molecule type" value="Genomic_DNA"/>
</dbReference>
<reference evidence="1 2" key="1">
    <citation type="journal article" date="2018" name="Sci. Rep.">
        <title>A novel species of the marine cyanobacterium Acaryochloris with a unique pigment content and lifestyle.</title>
        <authorList>
            <person name="Partensky F."/>
            <person name="Six C."/>
            <person name="Ratin M."/>
            <person name="Garczarek L."/>
            <person name="Vaulot D."/>
            <person name="Probert I."/>
            <person name="Calteau A."/>
            <person name="Gourvil P."/>
            <person name="Marie D."/>
            <person name="Grebert T."/>
            <person name="Bouchier C."/>
            <person name="Le Panse S."/>
            <person name="Gachenot M."/>
            <person name="Rodriguez F."/>
            <person name="Garrido J.L."/>
        </authorList>
    </citation>
    <scope>NUCLEOTIDE SEQUENCE [LARGE SCALE GENOMIC DNA]</scope>
    <source>
        <strain evidence="1 2">RCC1774</strain>
    </source>
</reference>
<dbReference type="Proteomes" id="UP000248857">
    <property type="component" value="Unassembled WGS sequence"/>
</dbReference>
<accession>A0A2W1J9V4</accession>